<feature type="domain" description="Multidrug resistance protein MdtA-like barrel-sandwich hybrid" evidence="4">
    <location>
        <begin position="91"/>
        <end position="215"/>
    </location>
</feature>
<dbReference type="NCBIfam" id="TIGR01730">
    <property type="entry name" value="RND_mfp"/>
    <property type="match status" value="1"/>
</dbReference>
<evidence type="ECO:0000313" key="6">
    <source>
        <dbReference type="EMBL" id="WCR11550.1"/>
    </source>
</evidence>
<keyword evidence="7" id="KW-1185">Reference proteome</keyword>
<evidence type="ECO:0000256" key="2">
    <source>
        <dbReference type="SAM" id="Coils"/>
    </source>
</evidence>
<evidence type="ECO:0000313" key="7">
    <source>
        <dbReference type="Proteomes" id="UP001218412"/>
    </source>
</evidence>
<reference evidence="6 7" key="1">
    <citation type="submission" date="2021-01" db="EMBL/GenBank/DDBJ databases">
        <title>Biogeographic distribution of Paracoccus.</title>
        <authorList>
            <person name="Hollensteiner J."/>
            <person name="Leineberger J."/>
            <person name="Brinkhoff T."/>
            <person name="Daniel R."/>
        </authorList>
    </citation>
    <scope>NUCLEOTIDE SEQUENCE [LARGE SCALE GENOMIC DNA]</scope>
    <source>
        <strain evidence="6 7">LMG25392</strain>
    </source>
</reference>
<proteinExistence type="inferred from homology"/>
<dbReference type="InterPro" id="IPR058625">
    <property type="entry name" value="MdtA-like_BSH"/>
</dbReference>
<dbReference type="RefSeq" id="WP_272859656.1">
    <property type="nucleotide sequence ID" value="NZ_CP067134.1"/>
</dbReference>
<accession>A0ABY7SWZ7</accession>
<dbReference type="Gene3D" id="2.40.50.100">
    <property type="match status" value="1"/>
</dbReference>
<comment type="similarity">
    <text evidence="1">Belongs to the membrane fusion protein (MFP) (TC 8.A.1) family.</text>
</comment>
<evidence type="ECO:0000259" key="5">
    <source>
        <dbReference type="Pfam" id="PF25954"/>
    </source>
</evidence>
<feature type="region of interest" description="Disordered" evidence="3">
    <location>
        <begin position="359"/>
        <end position="424"/>
    </location>
</feature>
<dbReference type="PANTHER" id="PTHR30469">
    <property type="entry name" value="MULTIDRUG RESISTANCE PROTEIN MDTA"/>
    <property type="match status" value="1"/>
</dbReference>
<protein>
    <submittedName>
        <fullName evidence="6">Efflux RND transporter periplasmic adaptor subunit</fullName>
    </submittedName>
</protein>
<dbReference type="Gene3D" id="1.10.287.470">
    <property type="entry name" value="Helix hairpin bin"/>
    <property type="match status" value="1"/>
</dbReference>
<dbReference type="InterPro" id="IPR058792">
    <property type="entry name" value="Beta-barrel_RND_2"/>
</dbReference>
<dbReference type="InterPro" id="IPR006143">
    <property type="entry name" value="RND_pump_MFP"/>
</dbReference>
<evidence type="ECO:0000259" key="4">
    <source>
        <dbReference type="Pfam" id="PF25917"/>
    </source>
</evidence>
<dbReference type="PANTHER" id="PTHR30469:SF29">
    <property type="entry name" value="BLR2860 PROTEIN"/>
    <property type="match status" value="1"/>
</dbReference>
<evidence type="ECO:0000256" key="3">
    <source>
        <dbReference type="SAM" id="MobiDB-lite"/>
    </source>
</evidence>
<organism evidence="6 7">
    <name type="scientific">Paracoccus stylophorae</name>
    <dbReference type="NCBI Taxonomy" id="659350"/>
    <lineage>
        <taxon>Bacteria</taxon>
        <taxon>Pseudomonadati</taxon>
        <taxon>Pseudomonadota</taxon>
        <taxon>Alphaproteobacteria</taxon>
        <taxon>Rhodobacterales</taxon>
        <taxon>Paracoccaceae</taxon>
        <taxon>Paracoccus</taxon>
    </lineage>
</organism>
<dbReference type="Pfam" id="PF25954">
    <property type="entry name" value="Beta-barrel_RND_2"/>
    <property type="match status" value="1"/>
</dbReference>
<dbReference type="Proteomes" id="UP001218412">
    <property type="component" value="Chromosome"/>
</dbReference>
<sequence>MNQTPADEPRPLTFESDKGSTRSRWVAGGLALAIAGWMGSGYVLPSDDATQQPVRSAARKPVTVAVRHSVAEQVEQVFVAEGQALPDRDTPIRAETSGKIAEVLVAKGDDLDAGQVIARFDTSARQSDLARATEELNRAQREFDNASALVERGVATVDRLAQARASLAAAEAGVTAAQEALRDTEIRAPFAGRLEALDIDAGEFVSLGADVGRIVDNTPLTIRIQIPQQALRDIKVGQTAEVDFITGETGTGKVQFVGTSADAETRTFLAEIEVPNADRSIPAGISAQLRIPTGTQTAHFVSPAILSLDTDGTLGIKTVNGDNVVEFHKIAIVRAQTDGIWVSGLPDEAQIISIGQGFVNDGETVDPQPEGDGDDGLSSPQPPVPGAPEATAPAQPGGQIIATTPDGDMPLEGPADDGGRKAIR</sequence>
<dbReference type="Pfam" id="PF25917">
    <property type="entry name" value="BSH_RND"/>
    <property type="match status" value="1"/>
</dbReference>
<feature type="coiled-coil region" evidence="2">
    <location>
        <begin position="122"/>
        <end position="149"/>
    </location>
</feature>
<feature type="domain" description="CusB-like beta-barrel" evidence="5">
    <location>
        <begin position="223"/>
        <end position="291"/>
    </location>
</feature>
<name>A0ABY7SWZ7_9RHOB</name>
<keyword evidence="2" id="KW-0175">Coiled coil</keyword>
<dbReference type="EMBL" id="CP067134">
    <property type="protein sequence ID" value="WCR11550.1"/>
    <property type="molecule type" value="Genomic_DNA"/>
</dbReference>
<dbReference type="Gene3D" id="2.40.30.170">
    <property type="match status" value="1"/>
</dbReference>
<gene>
    <name evidence="6" type="ORF">JHW45_03930</name>
</gene>
<evidence type="ECO:0000256" key="1">
    <source>
        <dbReference type="ARBA" id="ARBA00009477"/>
    </source>
</evidence>
<dbReference type="SUPFAM" id="SSF111369">
    <property type="entry name" value="HlyD-like secretion proteins"/>
    <property type="match status" value="1"/>
</dbReference>